<feature type="transmembrane region" description="Helical" evidence="6">
    <location>
        <begin position="327"/>
        <end position="346"/>
    </location>
</feature>
<feature type="transmembrane region" description="Helical" evidence="6">
    <location>
        <begin position="250"/>
        <end position="273"/>
    </location>
</feature>
<sequence length="352" mass="37653">MSKAMEPDLQTPLGRASGQVAKESGKEWNHPSDHWLRGFVLDNRASLGTLVVFIVMMAVFMIANPTVFTTWYLYSSVLTTLPVALFVVVPLVFVVTCGEIDLSFPATMGFASWVFALVVQAGYDPFLGIAAALVTGTLLGFLVGSLVVYGGLSSLIATLGMNFLLRGLIQIINEGKSTALTNLADSSAYAIFSSQIWGIPVQIFWAIAFVVFSALLYNRHRFGAQVKVVGDNPDSAKQMGIDVKRVRVKVFVFVGIGAAIAGTFSVMINFTWWPTAGDGYLLPVLASVFVGGTPTWGGIGTVVGGAIGAVTVSFIQTGVVAAGLSGFYVQFFNGLIIILSLLGHKWNQARYR</sequence>
<reference evidence="7 8" key="1">
    <citation type="submission" date="2023-08" db="EMBL/GenBank/DDBJ databases">
        <title>Implementing the SeqCode for naming new Mesorhizobium species isolated from Vachellia karroo root nodules.</title>
        <authorList>
            <person name="Van Lill M."/>
        </authorList>
    </citation>
    <scope>NUCLEOTIDE SEQUENCE [LARGE SCALE GENOMIC DNA]</scope>
    <source>
        <strain evidence="7 8">VK23A</strain>
    </source>
</reference>
<keyword evidence="8" id="KW-1185">Reference proteome</keyword>
<keyword evidence="2" id="KW-1003">Cell membrane</keyword>
<feature type="transmembrane region" description="Helical" evidence="6">
    <location>
        <begin position="71"/>
        <end position="95"/>
    </location>
</feature>
<organism evidence="7 8">
    <name type="scientific">Mesorhizobium dulcispinae</name>
    <dbReference type="NCBI Taxonomy" id="3072316"/>
    <lineage>
        <taxon>Bacteria</taxon>
        <taxon>Pseudomonadati</taxon>
        <taxon>Pseudomonadota</taxon>
        <taxon>Alphaproteobacteria</taxon>
        <taxon>Hyphomicrobiales</taxon>
        <taxon>Phyllobacteriaceae</taxon>
        <taxon>Mesorhizobium</taxon>
    </lineage>
</organism>
<dbReference type="RefSeq" id="WP_320262748.1">
    <property type="nucleotide sequence ID" value="NZ_JAVIIX010000009.1"/>
</dbReference>
<dbReference type="InterPro" id="IPR001851">
    <property type="entry name" value="ABC_transp_permease"/>
</dbReference>
<evidence type="ECO:0000256" key="2">
    <source>
        <dbReference type="ARBA" id="ARBA00022475"/>
    </source>
</evidence>
<comment type="caution">
    <text evidence="7">The sequence shown here is derived from an EMBL/GenBank/DDBJ whole genome shotgun (WGS) entry which is preliminary data.</text>
</comment>
<evidence type="ECO:0000256" key="6">
    <source>
        <dbReference type="SAM" id="Phobius"/>
    </source>
</evidence>
<feature type="transmembrane region" description="Helical" evidence="6">
    <location>
        <begin position="293"/>
        <end position="315"/>
    </location>
</feature>
<evidence type="ECO:0000256" key="1">
    <source>
        <dbReference type="ARBA" id="ARBA00004651"/>
    </source>
</evidence>
<evidence type="ECO:0000256" key="4">
    <source>
        <dbReference type="ARBA" id="ARBA00022989"/>
    </source>
</evidence>
<feature type="transmembrane region" description="Helical" evidence="6">
    <location>
        <begin position="45"/>
        <end position="65"/>
    </location>
</feature>
<evidence type="ECO:0000256" key="5">
    <source>
        <dbReference type="ARBA" id="ARBA00023136"/>
    </source>
</evidence>
<gene>
    <name evidence="7" type="ORF">RFM27_17505</name>
</gene>
<keyword evidence="5 6" id="KW-0472">Membrane</keyword>
<evidence type="ECO:0000256" key="3">
    <source>
        <dbReference type="ARBA" id="ARBA00022692"/>
    </source>
</evidence>
<dbReference type="Pfam" id="PF02653">
    <property type="entry name" value="BPD_transp_2"/>
    <property type="match status" value="1"/>
</dbReference>
<dbReference type="EMBL" id="JAVIIZ010000010">
    <property type="protein sequence ID" value="MDX8473878.1"/>
    <property type="molecule type" value="Genomic_DNA"/>
</dbReference>
<proteinExistence type="predicted"/>
<keyword evidence="4 6" id="KW-1133">Transmembrane helix</keyword>
<accession>A0ABU4XGI1</accession>
<dbReference type="CDD" id="cd06579">
    <property type="entry name" value="TM_PBP1_transp_AraH_like"/>
    <property type="match status" value="1"/>
</dbReference>
<keyword evidence="3 6" id="KW-0812">Transmembrane</keyword>
<dbReference type="PANTHER" id="PTHR32196:SF72">
    <property type="entry name" value="RIBOSE IMPORT PERMEASE PROTEIN RBSC"/>
    <property type="match status" value="1"/>
</dbReference>
<comment type="subcellular location">
    <subcellularLocation>
        <location evidence="1">Cell membrane</location>
        <topology evidence="1">Multi-pass membrane protein</topology>
    </subcellularLocation>
</comment>
<dbReference type="PANTHER" id="PTHR32196">
    <property type="entry name" value="ABC TRANSPORTER PERMEASE PROTEIN YPHD-RELATED-RELATED"/>
    <property type="match status" value="1"/>
</dbReference>
<evidence type="ECO:0000313" key="7">
    <source>
        <dbReference type="EMBL" id="MDX8473878.1"/>
    </source>
</evidence>
<name>A0ABU4XGI1_9HYPH</name>
<protein>
    <submittedName>
        <fullName evidence="7">ABC transporter permease</fullName>
    </submittedName>
</protein>
<feature type="transmembrane region" description="Helical" evidence="6">
    <location>
        <begin position="192"/>
        <end position="217"/>
    </location>
</feature>
<dbReference type="Proteomes" id="UP001271780">
    <property type="component" value="Unassembled WGS sequence"/>
</dbReference>
<evidence type="ECO:0000313" key="8">
    <source>
        <dbReference type="Proteomes" id="UP001271780"/>
    </source>
</evidence>
<feature type="transmembrane region" description="Helical" evidence="6">
    <location>
        <begin position="102"/>
        <end position="123"/>
    </location>
</feature>